<sequence length="378" mass="41764">MSLLANADDDDIVRAFTRARRKHRRAKAKAAKQAKASKDDNEPEPAPPKSPKPCLKPEGSTKSPQKRKVSFDLPQNETKEDLATPFPSISSPATPTSAKTYAHASPTGFPSTDCSTATKPGVTTPPTETLPAKSTRTHTTPPKALGSIQGMAQHVVSLIIDAFKQVMSVVKFIWAAVCFAVPVFVIRWIVKSIMHEQELHNARALKTAADRDLAKLQGKKDELDESQRRGNRFVANLDSSMQRLLGNDTQGDSGIELGDEINTDDVLLGVIKTAAQSYIDFAKKHGAAIVGDEPKKLTSEISEVKKRIYQADEGIKKALHRQKTLMEMTKAKDTQDRVREAKRRREEIEREVENAEKAAQECSVSAETKEAWTFILER</sequence>
<evidence type="ECO:0000313" key="2">
    <source>
        <dbReference type="Proteomes" id="UP001148629"/>
    </source>
</evidence>
<proteinExistence type="predicted"/>
<keyword evidence="2" id="KW-1185">Reference proteome</keyword>
<reference evidence="1" key="1">
    <citation type="submission" date="2022-08" db="EMBL/GenBank/DDBJ databases">
        <title>Genome Sequence of Fusarium decemcellulare.</title>
        <authorList>
            <person name="Buettner E."/>
        </authorList>
    </citation>
    <scope>NUCLEOTIDE SEQUENCE</scope>
    <source>
        <strain evidence="1">Babe19</strain>
    </source>
</reference>
<accession>A0ACC1SIZ0</accession>
<comment type="caution">
    <text evidence="1">The sequence shown here is derived from an EMBL/GenBank/DDBJ whole genome shotgun (WGS) entry which is preliminary data.</text>
</comment>
<dbReference type="EMBL" id="JANRMS010000389">
    <property type="protein sequence ID" value="KAJ3540783.1"/>
    <property type="molecule type" value="Genomic_DNA"/>
</dbReference>
<protein>
    <submittedName>
        <fullName evidence="1">Uncharacterized protein</fullName>
    </submittedName>
</protein>
<name>A0ACC1SIZ0_9HYPO</name>
<dbReference type="Proteomes" id="UP001148629">
    <property type="component" value="Unassembled WGS sequence"/>
</dbReference>
<gene>
    <name evidence="1" type="ORF">NM208_g4903</name>
</gene>
<evidence type="ECO:0000313" key="1">
    <source>
        <dbReference type="EMBL" id="KAJ3540783.1"/>
    </source>
</evidence>
<organism evidence="1 2">
    <name type="scientific">Fusarium decemcellulare</name>
    <dbReference type="NCBI Taxonomy" id="57161"/>
    <lineage>
        <taxon>Eukaryota</taxon>
        <taxon>Fungi</taxon>
        <taxon>Dikarya</taxon>
        <taxon>Ascomycota</taxon>
        <taxon>Pezizomycotina</taxon>
        <taxon>Sordariomycetes</taxon>
        <taxon>Hypocreomycetidae</taxon>
        <taxon>Hypocreales</taxon>
        <taxon>Nectriaceae</taxon>
        <taxon>Fusarium</taxon>
        <taxon>Fusarium decemcellulare species complex</taxon>
    </lineage>
</organism>